<keyword evidence="1" id="KW-0547">Nucleotide-binding</keyword>
<organism evidence="6 7">
    <name type="scientific">Blepharisma stoltei</name>
    <dbReference type="NCBI Taxonomy" id="1481888"/>
    <lineage>
        <taxon>Eukaryota</taxon>
        <taxon>Sar</taxon>
        <taxon>Alveolata</taxon>
        <taxon>Ciliophora</taxon>
        <taxon>Postciliodesmatophora</taxon>
        <taxon>Heterotrichea</taxon>
        <taxon>Heterotrichida</taxon>
        <taxon>Blepharismidae</taxon>
        <taxon>Blepharisma</taxon>
    </lineage>
</organism>
<evidence type="ECO:0000259" key="5">
    <source>
        <dbReference type="PROSITE" id="PS51084"/>
    </source>
</evidence>
<dbReference type="PROSITE" id="PS51084">
    <property type="entry name" value="HIT_2"/>
    <property type="match status" value="1"/>
</dbReference>
<dbReference type="PANTHER" id="PTHR12486:SF5">
    <property type="entry name" value="ADENOSINE 5'-MONOPHOSPHORAMIDASE HINT3"/>
    <property type="match status" value="1"/>
</dbReference>
<comment type="caution">
    <text evidence="6">The sequence shown here is derived from an EMBL/GenBank/DDBJ whole genome shotgun (WGS) entry which is preliminary data.</text>
</comment>
<keyword evidence="7" id="KW-1185">Reference proteome</keyword>
<dbReference type="EMBL" id="CAJZBQ010000006">
    <property type="protein sequence ID" value="CAG9312490.1"/>
    <property type="molecule type" value="Genomic_DNA"/>
</dbReference>
<dbReference type="InterPro" id="IPR011146">
    <property type="entry name" value="HIT-like"/>
</dbReference>
<name>A0AAU9ISL0_9CILI</name>
<evidence type="ECO:0000313" key="6">
    <source>
        <dbReference type="EMBL" id="CAG9312490.1"/>
    </source>
</evidence>
<evidence type="ECO:0000256" key="4">
    <source>
        <dbReference type="SAM" id="Phobius"/>
    </source>
</evidence>
<dbReference type="PANTHER" id="PTHR12486">
    <property type="entry name" value="APRATAXIN-RELATED"/>
    <property type="match status" value="1"/>
</dbReference>
<dbReference type="InterPro" id="IPR036265">
    <property type="entry name" value="HIT-like_sf"/>
</dbReference>
<dbReference type="SUPFAM" id="SSF54197">
    <property type="entry name" value="HIT-like"/>
    <property type="match status" value="1"/>
</dbReference>
<proteinExistence type="predicted"/>
<keyword evidence="4" id="KW-0812">Transmembrane</keyword>
<dbReference type="GO" id="GO:0016787">
    <property type="term" value="F:hydrolase activity"/>
    <property type="evidence" value="ECO:0007669"/>
    <property type="project" value="UniProtKB-KW"/>
</dbReference>
<evidence type="ECO:0000256" key="1">
    <source>
        <dbReference type="ARBA" id="ARBA00022741"/>
    </source>
</evidence>
<feature type="transmembrane region" description="Helical" evidence="4">
    <location>
        <begin position="44"/>
        <end position="67"/>
    </location>
</feature>
<evidence type="ECO:0000256" key="3">
    <source>
        <dbReference type="PROSITE-ProRule" id="PRU00464"/>
    </source>
</evidence>
<feature type="domain" description="HIT" evidence="5">
    <location>
        <begin position="96"/>
        <end position="203"/>
    </location>
</feature>
<evidence type="ECO:0000256" key="2">
    <source>
        <dbReference type="ARBA" id="ARBA00022801"/>
    </source>
</evidence>
<sequence>MDYSWKFDNHELYLINILWLFVIISYINLFSVRPINNVAYFNKYLAMLNSTTITGLLIFTTVSYAGYKLYKKAWGNPPLNKYDDKDQIASIPGHCLFCKIIHTNKEPFYRDDKVVAFYDKYPIGRIHIQIVPLRHIKNVWHLKRSDIELIEHMRQVGERLLRNIDPNGEYVFGFHHPLCNSIPHLHMHAIVLPLKSWSGKVEISKPIFITPEKVIAKLAPKEKIN</sequence>
<keyword evidence="4" id="KW-0472">Membrane</keyword>
<keyword evidence="4" id="KW-1133">Transmembrane helix</keyword>
<feature type="transmembrane region" description="Helical" evidence="4">
    <location>
        <begin position="12"/>
        <end position="32"/>
    </location>
</feature>
<dbReference type="Proteomes" id="UP001162131">
    <property type="component" value="Unassembled WGS sequence"/>
</dbReference>
<protein>
    <recommendedName>
        <fullName evidence="5">HIT domain-containing protein</fullName>
    </recommendedName>
</protein>
<feature type="short sequence motif" description="Histidine triad motif" evidence="3">
    <location>
        <begin position="184"/>
        <end position="188"/>
    </location>
</feature>
<accession>A0AAU9ISL0</accession>
<keyword evidence="2" id="KW-0378">Hydrolase</keyword>
<gene>
    <name evidence="6" type="ORF">BSTOLATCC_MIC6593</name>
</gene>
<dbReference type="GO" id="GO:0000166">
    <property type="term" value="F:nucleotide binding"/>
    <property type="evidence" value="ECO:0007669"/>
    <property type="project" value="UniProtKB-KW"/>
</dbReference>
<dbReference type="Pfam" id="PF11969">
    <property type="entry name" value="DcpS_C"/>
    <property type="match status" value="1"/>
</dbReference>
<dbReference type="AlphaFoldDB" id="A0AAU9ISL0"/>
<dbReference type="Gene3D" id="3.30.428.10">
    <property type="entry name" value="HIT-like"/>
    <property type="match status" value="1"/>
</dbReference>
<evidence type="ECO:0000313" key="7">
    <source>
        <dbReference type="Proteomes" id="UP001162131"/>
    </source>
</evidence>
<reference evidence="6" key="1">
    <citation type="submission" date="2021-09" db="EMBL/GenBank/DDBJ databases">
        <authorList>
            <consortium name="AG Swart"/>
            <person name="Singh M."/>
            <person name="Singh A."/>
            <person name="Seah K."/>
            <person name="Emmerich C."/>
        </authorList>
    </citation>
    <scope>NUCLEOTIDE SEQUENCE</scope>
    <source>
        <strain evidence="6">ATCC30299</strain>
    </source>
</reference>